<evidence type="ECO:0000256" key="2">
    <source>
        <dbReference type="ARBA" id="ARBA00022723"/>
    </source>
</evidence>
<dbReference type="SUPFAM" id="SSF57903">
    <property type="entry name" value="FYVE/PHD zinc finger"/>
    <property type="match status" value="1"/>
</dbReference>
<sequence length="414" mass="47948">DGSRFMICCDDCKEWFHGDCMKITERGAKSINLWFCPVCVVNPVNGMYVSQNQTSKKRKTDKKKKLGNNQDTTLKDHLCCGQNTNCFQNEENKYCSSKKKLKLEDPGWEEVYNKKYIANNRTSFICSKKQKLCLEKSKEKQKQCLGVTCIKPARINSKYCSDECGLAFNRLRMISILPNRILEREQVPCVADQIDNDKLTKIRDLRRSAIEQLRILDIKEKFVLAMINGAKRKPVTGMSDEIREEDNSKVYCITCGSEVLAQTAIRHMELCFRKFESQSVVIGATKTNSATCRIFCEFYDSSKKTYCKRLRYVCPDHYRPAKAEENEVCGCPITKMGETIYSGKIIKFCQQFKKYCNLHFSWETLCIAEIDFDRLREFNKIITYDKEEAILLKQLTNRSAVLGLLLHSTLVHYD</sequence>
<dbReference type="InterPro" id="IPR001965">
    <property type="entry name" value="Znf_PHD"/>
</dbReference>
<keyword evidence="6" id="KW-0238">DNA-binding</keyword>
<accession>A0A1B6MUH3</accession>
<dbReference type="InterPro" id="IPR022056">
    <property type="entry name" value="CpG-bd_C"/>
</dbReference>
<dbReference type="InterPro" id="IPR013083">
    <property type="entry name" value="Znf_RING/FYVE/PHD"/>
</dbReference>
<dbReference type="EMBL" id="GEBQ01000435">
    <property type="protein sequence ID" value="JAT39542.1"/>
    <property type="molecule type" value="Transcribed_RNA"/>
</dbReference>
<dbReference type="InterPro" id="IPR019787">
    <property type="entry name" value="Znf_PHD-finger"/>
</dbReference>
<evidence type="ECO:0000256" key="7">
    <source>
        <dbReference type="ARBA" id="ARBA00023163"/>
    </source>
</evidence>
<dbReference type="SMART" id="SM00249">
    <property type="entry name" value="PHD"/>
    <property type="match status" value="1"/>
</dbReference>
<protein>
    <recommendedName>
        <fullName evidence="9">CXXC-type zinc finger protein 1</fullName>
    </recommendedName>
</protein>
<feature type="domain" description="Zinc finger PHD-type" evidence="10">
    <location>
        <begin position="1"/>
        <end position="40"/>
    </location>
</feature>
<dbReference type="GO" id="GO:0003677">
    <property type="term" value="F:DNA binding"/>
    <property type="evidence" value="ECO:0007669"/>
    <property type="project" value="UniProtKB-KW"/>
</dbReference>
<keyword evidence="2" id="KW-0479">Metal-binding</keyword>
<reference evidence="11" key="1">
    <citation type="submission" date="2015-11" db="EMBL/GenBank/DDBJ databases">
        <title>De novo transcriptome assembly of four potential Pierce s Disease insect vectors from Arizona vineyards.</title>
        <authorList>
            <person name="Tassone E.E."/>
        </authorList>
    </citation>
    <scope>NUCLEOTIDE SEQUENCE</scope>
</reference>
<evidence type="ECO:0000256" key="1">
    <source>
        <dbReference type="ARBA" id="ARBA00004123"/>
    </source>
</evidence>
<keyword evidence="7" id="KW-0804">Transcription</keyword>
<evidence type="ECO:0000256" key="9">
    <source>
        <dbReference type="ARBA" id="ARBA00023828"/>
    </source>
</evidence>
<evidence type="ECO:0000313" key="11">
    <source>
        <dbReference type="EMBL" id="JAT39542.1"/>
    </source>
</evidence>
<evidence type="ECO:0000259" key="10">
    <source>
        <dbReference type="SMART" id="SM00249"/>
    </source>
</evidence>
<organism evidence="11">
    <name type="scientific">Graphocephala atropunctata</name>
    <dbReference type="NCBI Taxonomy" id="36148"/>
    <lineage>
        <taxon>Eukaryota</taxon>
        <taxon>Metazoa</taxon>
        <taxon>Ecdysozoa</taxon>
        <taxon>Arthropoda</taxon>
        <taxon>Hexapoda</taxon>
        <taxon>Insecta</taxon>
        <taxon>Pterygota</taxon>
        <taxon>Neoptera</taxon>
        <taxon>Paraneoptera</taxon>
        <taxon>Hemiptera</taxon>
        <taxon>Auchenorrhyncha</taxon>
        <taxon>Membracoidea</taxon>
        <taxon>Cicadellidae</taxon>
        <taxon>Cicadellinae</taxon>
        <taxon>Cicadellini</taxon>
        <taxon>Graphocephala</taxon>
    </lineage>
</organism>
<evidence type="ECO:0000256" key="3">
    <source>
        <dbReference type="ARBA" id="ARBA00022771"/>
    </source>
</evidence>
<evidence type="ECO:0000256" key="6">
    <source>
        <dbReference type="ARBA" id="ARBA00023125"/>
    </source>
</evidence>
<evidence type="ECO:0000256" key="4">
    <source>
        <dbReference type="ARBA" id="ARBA00022833"/>
    </source>
</evidence>
<dbReference type="GO" id="GO:0048188">
    <property type="term" value="C:Set1C/COMPASS complex"/>
    <property type="evidence" value="ECO:0007669"/>
    <property type="project" value="InterPro"/>
</dbReference>
<proteinExistence type="predicted"/>
<evidence type="ECO:0000256" key="8">
    <source>
        <dbReference type="ARBA" id="ARBA00023242"/>
    </source>
</evidence>
<dbReference type="PANTHER" id="PTHR46174:SF1">
    <property type="entry name" value="CXXC-TYPE ZINC FINGER PROTEIN 1"/>
    <property type="match status" value="1"/>
</dbReference>
<dbReference type="Pfam" id="PF12269">
    <property type="entry name" value="CpG_bind_C"/>
    <property type="match status" value="1"/>
</dbReference>
<gene>
    <name evidence="11" type="ORF">g.12422</name>
</gene>
<keyword evidence="5" id="KW-0805">Transcription regulation</keyword>
<dbReference type="AlphaFoldDB" id="A0A1B6MUH3"/>
<dbReference type="GO" id="GO:0008270">
    <property type="term" value="F:zinc ion binding"/>
    <property type="evidence" value="ECO:0007669"/>
    <property type="project" value="UniProtKB-KW"/>
</dbReference>
<name>A0A1B6MUH3_9HEMI</name>
<dbReference type="GO" id="GO:0045893">
    <property type="term" value="P:positive regulation of DNA-templated transcription"/>
    <property type="evidence" value="ECO:0007669"/>
    <property type="project" value="TreeGrafter"/>
</dbReference>
<dbReference type="PANTHER" id="PTHR46174">
    <property type="entry name" value="CXXC-TYPE ZINC FINGER PROTEIN 1"/>
    <property type="match status" value="1"/>
</dbReference>
<comment type="subcellular location">
    <subcellularLocation>
        <location evidence="1">Nucleus</location>
    </subcellularLocation>
</comment>
<keyword evidence="4" id="KW-0862">Zinc</keyword>
<dbReference type="Gene3D" id="3.30.40.10">
    <property type="entry name" value="Zinc/RING finger domain, C3HC4 (zinc finger)"/>
    <property type="match status" value="1"/>
</dbReference>
<dbReference type="Pfam" id="PF00628">
    <property type="entry name" value="PHD"/>
    <property type="match status" value="1"/>
</dbReference>
<dbReference type="InterPro" id="IPR037869">
    <property type="entry name" value="Spp1/CFP1"/>
</dbReference>
<keyword evidence="3" id="KW-0863">Zinc-finger</keyword>
<feature type="non-terminal residue" evidence="11">
    <location>
        <position position="1"/>
    </location>
</feature>
<dbReference type="InterPro" id="IPR011011">
    <property type="entry name" value="Znf_FYVE_PHD"/>
</dbReference>
<evidence type="ECO:0000256" key="5">
    <source>
        <dbReference type="ARBA" id="ARBA00023015"/>
    </source>
</evidence>
<keyword evidence="8" id="KW-0539">Nucleus</keyword>